<comment type="similarity">
    <text evidence="4">Belongs to the SIMIBI class G3E GTPase family. ZNG1 subfamily.</text>
</comment>
<accession>M1LNG3</accession>
<dbReference type="Gene3D" id="3.40.50.300">
    <property type="entry name" value="P-loop containing nucleotide triphosphate hydrolases"/>
    <property type="match status" value="1"/>
</dbReference>
<dbReference type="InterPro" id="IPR003495">
    <property type="entry name" value="CobW/HypB/UreG_nucleotide-bd"/>
</dbReference>
<dbReference type="SMART" id="SM00833">
    <property type="entry name" value="CobW_C"/>
    <property type="match status" value="1"/>
</dbReference>
<dbReference type="SUPFAM" id="SSF52540">
    <property type="entry name" value="P-loop containing nucleoside triphosphate hydrolases"/>
    <property type="match status" value="1"/>
</dbReference>
<dbReference type="InterPro" id="IPR011629">
    <property type="entry name" value="CobW-like_C"/>
</dbReference>
<organism evidence="8 9">
    <name type="scientific">Candidatus Kinetoplastidibacterium desouzai TCC079E</name>
    <dbReference type="NCBI Taxonomy" id="1208919"/>
    <lineage>
        <taxon>Bacteria</taxon>
        <taxon>Pseudomonadati</taxon>
        <taxon>Pseudomonadota</taxon>
        <taxon>Betaproteobacteria</taxon>
        <taxon>Candidatus Kinetoplastidibacterium</taxon>
    </lineage>
</organism>
<dbReference type="HOGENOM" id="CLU_017452_0_2_4"/>
<name>M1LNG3_9PROT</name>
<dbReference type="Pfam" id="PF02492">
    <property type="entry name" value="cobW"/>
    <property type="match status" value="1"/>
</dbReference>
<dbReference type="STRING" id="1208919.CDSE_0124"/>
<protein>
    <submittedName>
        <fullName evidence="8">G3E family GTPase</fullName>
    </submittedName>
</protein>
<evidence type="ECO:0000256" key="1">
    <source>
        <dbReference type="ARBA" id="ARBA00022741"/>
    </source>
</evidence>
<keyword evidence="9" id="KW-1185">Reference proteome</keyword>
<dbReference type="SUPFAM" id="SSF90002">
    <property type="entry name" value="Hypothetical protein YjiA, C-terminal domain"/>
    <property type="match status" value="1"/>
</dbReference>
<evidence type="ECO:0000256" key="6">
    <source>
        <dbReference type="ARBA" id="ARBA00049117"/>
    </source>
</evidence>
<dbReference type="CDD" id="cd03112">
    <property type="entry name" value="CobW-like"/>
    <property type="match status" value="1"/>
</dbReference>
<evidence type="ECO:0000256" key="5">
    <source>
        <dbReference type="ARBA" id="ARBA00045658"/>
    </source>
</evidence>
<dbReference type="PANTHER" id="PTHR13748">
    <property type="entry name" value="COBW-RELATED"/>
    <property type="match status" value="1"/>
</dbReference>
<dbReference type="Pfam" id="PF07683">
    <property type="entry name" value="CobW_C"/>
    <property type="match status" value="1"/>
</dbReference>
<evidence type="ECO:0000256" key="4">
    <source>
        <dbReference type="ARBA" id="ARBA00034320"/>
    </source>
</evidence>
<evidence type="ECO:0000313" key="8">
    <source>
        <dbReference type="EMBL" id="AGF47232.1"/>
    </source>
</evidence>
<dbReference type="GO" id="GO:0016787">
    <property type="term" value="F:hydrolase activity"/>
    <property type="evidence" value="ECO:0007669"/>
    <property type="project" value="UniProtKB-KW"/>
</dbReference>
<dbReference type="Gene3D" id="3.30.1220.10">
    <property type="entry name" value="CobW-like, C-terminal domain"/>
    <property type="match status" value="1"/>
</dbReference>
<evidence type="ECO:0000313" key="9">
    <source>
        <dbReference type="Proteomes" id="UP000011547"/>
    </source>
</evidence>
<dbReference type="InterPro" id="IPR036627">
    <property type="entry name" value="CobW-likC_sf"/>
</dbReference>
<dbReference type="RefSeq" id="WP_015396643.1">
    <property type="nucleotide sequence ID" value="NC_020294.1"/>
</dbReference>
<dbReference type="GO" id="GO:0005737">
    <property type="term" value="C:cytoplasm"/>
    <property type="evidence" value="ECO:0007669"/>
    <property type="project" value="TreeGrafter"/>
</dbReference>
<dbReference type="KEGG" id="kde:CDSE_0124"/>
<feature type="domain" description="CobW C-terminal" evidence="7">
    <location>
        <begin position="243"/>
        <end position="337"/>
    </location>
</feature>
<dbReference type="GO" id="GO:0000166">
    <property type="term" value="F:nucleotide binding"/>
    <property type="evidence" value="ECO:0007669"/>
    <property type="project" value="UniProtKB-KW"/>
</dbReference>
<sequence>MESVKELKNMIPVTIITGFLGSGKTTLLNKILKEQHGNKLAVIENEFGSENIDTEILVHDTNEEIVELSNGCVCCTIRGDLIKTLSDLYEKLSKKQLDFERIIIETTGLADPGPLCQTFFINDYIANHYKLDSLITLVDAKHAPETLNNQIEAQKQVGFADIILISKSDLVPPENLNNLKQRLIKINPKAPIKILNIDVLDINYLLNISGFNLDSVLDIDPSFLQSEDHTCTEECHHHHHDGISSFVFQSYKPFDPEKLENFLSQIVQKYGTDMLRYKGILYMKGIENKILFQGVHMIMGAEPAEVWAKTEKPNNKIVFIGQNLPKDMFIQGLELCLIK</sequence>
<dbReference type="OrthoDB" id="9808822at2"/>
<dbReference type="PANTHER" id="PTHR13748:SF62">
    <property type="entry name" value="COBW DOMAIN-CONTAINING PROTEIN"/>
    <property type="match status" value="1"/>
</dbReference>
<gene>
    <name evidence="8" type="ORF">CDSE_0124</name>
</gene>
<dbReference type="InterPro" id="IPR051316">
    <property type="entry name" value="Zinc-reg_GTPase_activator"/>
</dbReference>
<dbReference type="Proteomes" id="UP000011547">
    <property type="component" value="Chromosome"/>
</dbReference>
<dbReference type="eggNOG" id="COG0523">
    <property type="taxonomic scope" value="Bacteria"/>
</dbReference>
<keyword evidence="3" id="KW-0143">Chaperone</keyword>
<proteinExistence type="inferred from homology"/>
<keyword evidence="1" id="KW-0547">Nucleotide-binding</keyword>
<reference evidence="8 9" key="1">
    <citation type="journal article" date="2013" name="Genome Biol. Evol.">
        <title>Genome evolution and phylogenomic analysis of candidatus kinetoplastibacterium, the betaproteobacterial endosymbionts of strigomonas and angomonas.</title>
        <authorList>
            <person name="Alves J.M."/>
            <person name="Serrano M.G."/>
            <person name="Maia da Silva F."/>
            <person name="Voegtly L.J."/>
            <person name="Matveyev A.V."/>
            <person name="Teixeira M.M."/>
            <person name="Camargo E.P."/>
            <person name="Buck G.A."/>
        </authorList>
    </citation>
    <scope>NUCLEOTIDE SEQUENCE [LARGE SCALE GENOMIC DNA]</scope>
    <source>
        <strain evidence="8 9">TCC079E</strain>
    </source>
</reference>
<comment type="function">
    <text evidence="5">Zinc chaperone that directly transfers zinc cofactor to target proteins, thereby activating them. Zinc is transferred from the CXCC motif in the GTPase domain to the zinc binding site in target proteins in a process requiring GTP hydrolysis.</text>
</comment>
<evidence type="ECO:0000259" key="7">
    <source>
        <dbReference type="SMART" id="SM00833"/>
    </source>
</evidence>
<dbReference type="PATRIC" id="fig|1208919.3.peg.677"/>
<dbReference type="AlphaFoldDB" id="M1LNG3"/>
<keyword evidence="2" id="KW-0378">Hydrolase</keyword>
<evidence type="ECO:0000256" key="2">
    <source>
        <dbReference type="ARBA" id="ARBA00022801"/>
    </source>
</evidence>
<dbReference type="EMBL" id="CP003803">
    <property type="protein sequence ID" value="AGF47232.1"/>
    <property type="molecule type" value="Genomic_DNA"/>
</dbReference>
<evidence type="ECO:0000256" key="3">
    <source>
        <dbReference type="ARBA" id="ARBA00023186"/>
    </source>
</evidence>
<comment type="catalytic activity">
    <reaction evidence="6">
        <text>GTP + H2O = GDP + phosphate + H(+)</text>
        <dbReference type="Rhea" id="RHEA:19669"/>
        <dbReference type="ChEBI" id="CHEBI:15377"/>
        <dbReference type="ChEBI" id="CHEBI:15378"/>
        <dbReference type="ChEBI" id="CHEBI:37565"/>
        <dbReference type="ChEBI" id="CHEBI:43474"/>
        <dbReference type="ChEBI" id="CHEBI:58189"/>
    </reaction>
    <physiologicalReaction direction="left-to-right" evidence="6">
        <dbReference type="Rhea" id="RHEA:19670"/>
    </physiologicalReaction>
</comment>
<dbReference type="InterPro" id="IPR027417">
    <property type="entry name" value="P-loop_NTPase"/>
</dbReference>